<comment type="caution">
    <text evidence="1">The sequence shown here is derived from an EMBL/GenBank/DDBJ whole genome shotgun (WGS) entry which is preliminary data.</text>
</comment>
<dbReference type="SUPFAM" id="SSF51126">
    <property type="entry name" value="Pectin lyase-like"/>
    <property type="match status" value="1"/>
</dbReference>
<evidence type="ECO:0000313" key="2">
    <source>
        <dbReference type="Proteomes" id="UP001595548"/>
    </source>
</evidence>
<dbReference type="PROSITE" id="PS51257">
    <property type="entry name" value="PROKAR_LIPOPROTEIN"/>
    <property type="match status" value="1"/>
</dbReference>
<proteinExistence type="predicted"/>
<dbReference type="InterPro" id="IPR012334">
    <property type="entry name" value="Pectin_lyas_fold"/>
</dbReference>
<dbReference type="InterPro" id="IPR059186">
    <property type="entry name" value="SACTE_4363"/>
</dbReference>
<reference evidence="2" key="1">
    <citation type="journal article" date="2019" name="Int. J. Syst. Evol. Microbiol.">
        <title>The Global Catalogue of Microorganisms (GCM) 10K type strain sequencing project: providing services to taxonomists for standard genome sequencing and annotation.</title>
        <authorList>
            <consortium name="The Broad Institute Genomics Platform"/>
            <consortium name="The Broad Institute Genome Sequencing Center for Infectious Disease"/>
            <person name="Wu L."/>
            <person name="Ma J."/>
        </authorList>
    </citation>
    <scope>NUCLEOTIDE SEQUENCE [LARGE SCALE GENOMIC DNA]</scope>
    <source>
        <strain evidence="2">KCTC 52141</strain>
    </source>
</reference>
<protein>
    <submittedName>
        <fullName evidence="1">Adenylyl cyclase</fullName>
    </submittedName>
</protein>
<gene>
    <name evidence="1" type="ORF">ACFOEB_15445</name>
</gene>
<dbReference type="CDD" id="cd23669">
    <property type="entry name" value="GH55_SacteLam55A-like"/>
    <property type="match status" value="1"/>
</dbReference>
<sequence length="597" mass="64786">MLRKRFLTPALGVKVLLVAASAAVFLSCYHGNTPPNLDTSAYTSIFGDHVLVFDDTMDERDIQDTLDALHHQQKHNEFGSERYALLFKPGNYGLNVTVDYYVQALGLGRVPGDVSINGTVQSIASTEGNKVTTMFWRGAENFKVKPHHGNTLLWAVSQAAPYRRMHVEGSVNFDKGSWASGGVLANSVVEGRAGLTTGQQWFTRNSELGRWVGGNWNRVFVGVKGAPVDQWPEEPTTIIDQTPVIREKPFLTLDDSGAYAVFVPTVTRNTSGVSWRGEPEAGELLNLKDFYIATPSNDTAASLNQALAAGKHLLLTPGIYSLDSALKVSRADTVVLGLGLPTLVPQQGSAAISVADVDGVKLAGVMVDAGPVNSPVLIDLGEQGAKAKHADNPSSLHDVYCRVGGAIAGLAEICLRINSHHVLVDHVWLWRADHGTGADWNVNKSRNGLVVNGDDVTIYGLFNEHFQGYQTLWNGERGRTYFYQSEIPYKPPSMAAWNDNGKAGFASYKVADHVQTHNGWGFGIYSFFRGEPTVSNNVRLENSLEAPYNPGIAIHHIANFAGLNGGINHVVNGEGPATEVGELNFYDGFWGEKADEK</sequence>
<organism evidence="1 2">
    <name type="scientific">Gilvimarinus japonicus</name>
    <dbReference type="NCBI Taxonomy" id="1796469"/>
    <lineage>
        <taxon>Bacteria</taxon>
        <taxon>Pseudomonadati</taxon>
        <taxon>Pseudomonadota</taxon>
        <taxon>Gammaproteobacteria</taxon>
        <taxon>Cellvibrionales</taxon>
        <taxon>Cellvibrionaceae</taxon>
        <taxon>Gilvimarinus</taxon>
    </lineage>
</organism>
<dbReference type="Gene3D" id="2.160.20.10">
    <property type="entry name" value="Single-stranded right-handed beta-helix, Pectin lyase-like"/>
    <property type="match status" value="1"/>
</dbReference>
<dbReference type="RefSeq" id="WP_382417912.1">
    <property type="nucleotide sequence ID" value="NZ_AP031500.1"/>
</dbReference>
<dbReference type="Proteomes" id="UP001595548">
    <property type="component" value="Unassembled WGS sequence"/>
</dbReference>
<keyword evidence="2" id="KW-1185">Reference proteome</keyword>
<accession>A0ABV7HWX3</accession>
<evidence type="ECO:0000313" key="1">
    <source>
        <dbReference type="EMBL" id="MFC3156605.1"/>
    </source>
</evidence>
<dbReference type="InterPro" id="IPR011050">
    <property type="entry name" value="Pectin_lyase_fold/virulence"/>
</dbReference>
<name>A0ABV7HWX3_9GAMM</name>
<dbReference type="EMBL" id="JBHRTL010000031">
    <property type="protein sequence ID" value="MFC3156605.1"/>
    <property type="molecule type" value="Genomic_DNA"/>
</dbReference>